<organism evidence="1 2">
    <name type="scientific">Araneus ventricosus</name>
    <name type="common">Orbweaver spider</name>
    <name type="synonym">Epeira ventricosa</name>
    <dbReference type="NCBI Taxonomy" id="182803"/>
    <lineage>
        <taxon>Eukaryota</taxon>
        <taxon>Metazoa</taxon>
        <taxon>Ecdysozoa</taxon>
        <taxon>Arthropoda</taxon>
        <taxon>Chelicerata</taxon>
        <taxon>Arachnida</taxon>
        <taxon>Araneae</taxon>
        <taxon>Araneomorphae</taxon>
        <taxon>Entelegynae</taxon>
        <taxon>Araneoidea</taxon>
        <taxon>Araneidae</taxon>
        <taxon>Araneus</taxon>
    </lineage>
</organism>
<gene>
    <name evidence="1" type="ORF">AVEN_93104_1</name>
</gene>
<keyword evidence="2" id="KW-1185">Reference proteome</keyword>
<evidence type="ECO:0000313" key="2">
    <source>
        <dbReference type="Proteomes" id="UP000499080"/>
    </source>
</evidence>
<name>A0A4Y2R394_ARAVE</name>
<reference evidence="1 2" key="1">
    <citation type="journal article" date="2019" name="Sci. Rep.">
        <title>Orb-weaving spider Araneus ventricosus genome elucidates the spidroin gene catalogue.</title>
        <authorList>
            <person name="Kono N."/>
            <person name="Nakamura H."/>
            <person name="Ohtoshi R."/>
            <person name="Moran D.A.P."/>
            <person name="Shinohara A."/>
            <person name="Yoshida Y."/>
            <person name="Fujiwara M."/>
            <person name="Mori M."/>
            <person name="Tomita M."/>
            <person name="Arakawa K."/>
        </authorList>
    </citation>
    <scope>NUCLEOTIDE SEQUENCE [LARGE SCALE GENOMIC DNA]</scope>
</reference>
<comment type="caution">
    <text evidence="1">The sequence shown here is derived from an EMBL/GenBank/DDBJ whole genome shotgun (WGS) entry which is preliminary data.</text>
</comment>
<dbReference type="AlphaFoldDB" id="A0A4Y2R394"/>
<protein>
    <submittedName>
        <fullName evidence="1">Uncharacterized protein</fullName>
    </submittedName>
</protein>
<accession>A0A4Y2R394</accession>
<evidence type="ECO:0000313" key="1">
    <source>
        <dbReference type="EMBL" id="GBN69926.1"/>
    </source>
</evidence>
<dbReference type="EMBL" id="BGPR01015609">
    <property type="protein sequence ID" value="GBN69926.1"/>
    <property type="molecule type" value="Genomic_DNA"/>
</dbReference>
<sequence length="102" mass="11380">MCQKTVNAPPCHPCIGNGWYGVNSRSKDGSWPLIGLCFLLCRPQNKPCEEIYLEADNGACLVKLIGGGYKTKKEYFGIWCLSINFGLSLCEIMDERCKISKI</sequence>
<proteinExistence type="predicted"/>
<dbReference type="Proteomes" id="UP000499080">
    <property type="component" value="Unassembled WGS sequence"/>
</dbReference>